<evidence type="ECO:0000313" key="3">
    <source>
        <dbReference type="Proteomes" id="UP000677054"/>
    </source>
</evidence>
<gene>
    <name evidence="2" type="ORF">DSTB1V02_LOCUS306</name>
</gene>
<feature type="region of interest" description="Disordered" evidence="1">
    <location>
        <begin position="1"/>
        <end position="33"/>
    </location>
</feature>
<dbReference type="EMBL" id="CAJPEV010000019">
    <property type="protein sequence ID" value="CAG0878887.1"/>
    <property type="molecule type" value="Genomic_DNA"/>
</dbReference>
<evidence type="ECO:0000256" key="1">
    <source>
        <dbReference type="SAM" id="MobiDB-lite"/>
    </source>
</evidence>
<reference evidence="2" key="1">
    <citation type="submission" date="2020-11" db="EMBL/GenBank/DDBJ databases">
        <authorList>
            <person name="Tran Van P."/>
        </authorList>
    </citation>
    <scope>NUCLEOTIDE SEQUENCE</scope>
</reference>
<accession>A0A7R8X3U2</accession>
<protein>
    <submittedName>
        <fullName evidence="2">Uncharacterized protein</fullName>
    </submittedName>
</protein>
<evidence type="ECO:0000313" key="2">
    <source>
        <dbReference type="EMBL" id="CAD7240279.1"/>
    </source>
</evidence>
<dbReference type="AlphaFoldDB" id="A0A7R8X3U2"/>
<proteinExistence type="predicted"/>
<name>A0A7R8X3U2_9CRUS</name>
<keyword evidence="3" id="KW-1185">Reference proteome</keyword>
<feature type="compositionally biased region" description="Basic and acidic residues" evidence="1">
    <location>
        <begin position="1"/>
        <end position="16"/>
    </location>
</feature>
<dbReference type="EMBL" id="LR899536">
    <property type="protein sequence ID" value="CAD7240279.1"/>
    <property type="molecule type" value="Genomic_DNA"/>
</dbReference>
<dbReference type="Proteomes" id="UP000677054">
    <property type="component" value="Unassembled WGS sequence"/>
</dbReference>
<organism evidence="2">
    <name type="scientific">Darwinula stevensoni</name>
    <dbReference type="NCBI Taxonomy" id="69355"/>
    <lineage>
        <taxon>Eukaryota</taxon>
        <taxon>Metazoa</taxon>
        <taxon>Ecdysozoa</taxon>
        <taxon>Arthropoda</taxon>
        <taxon>Crustacea</taxon>
        <taxon>Oligostraca</taxon>
        <taxon>Ostracoda</taxon>
        <taxon>Podocopa</taxon>
        <taxon>Podocopida</taxon>
        <taxon>Darwinulocopina</taxon>
        <taxon>Darwinuloidea</taxon>
        <taxon>Darwinulidae</taxon>
        <taxon>Darwinula</taxon>
    </lineage>
</organism>
<feature type="non-terminal residue" evidence="2">
    <location>
        <position position="1"/>
    </location>
</feature>
<sequence length="57" mass="6714">MSEGKAEKKKREDPKSRHDKMPRKANLDPIQLPRNPANERIWYQVEPLAGKCVRKED</sequence>